<dbReference type="RefSeq" id="WP_126981051.1">
    <property type="nucleotide sequence ID" value="NZ_PQSP01000011.1"/>
</dbReference>
<proteinExistence type="predicted"/>
<feature type="transmembrane region" description="Helical" evidence="1">
    <location>
        <begin position="141"/>
        <end position="163"/>
    </location>
</feature>
<reference evidence="2 3" key="1">
    <citation type="submission" date="2018-01" db="EMBL/GenBank/DDBJ databases">
        <title>Saezia sanguinis gen. nov., sp. nov., in the order Burkholderiales isolated from human blood.</title>
        <authorList>
            <person name="Medina-Pascual M.J."/>
            <person name="Valdezate S."/>
            <person name="Monzon S."/>
            <person name="Cuesta I."/>
            <person name="Carrasco G."/>
            <person name="Villalon P."/>
            <person name="Saez-Nieto J.A."/>
        </authorList>
    </citation>
    <scope>NUCLEOTIDE SEQUENCE [LARGE SCALE GENOMIC DNA]</scope>
    <source>
        <strain evidence="2 3">CNM695-12</strain>
    </source>
</reference>
<feature type="transmembrane region" description="Helical" evidence="1">
    <location>
        <begin position="97"/>
        <end position="121"/>
    </location>
</feature>
<feature type="transmembrane region" description="Helical" evidence="1">
    <location>
        <begin position="56"/>
        <end position="76"/>
    </location>
</feature>
<dbReference type="EMBL" id="PQSP01000011">
    <property type="protein sequence ID" value="RUS65598.1"/>
    <property type="molecule type" value="Genomic_DNA"/>
</dbReference>
<comment type="caution">
    <text evidence="2">The sequence shown here is derived from an EMBL/GenBank/DDBJ whole genome shotgun (WGS) entry which is preliminary data.</text>
</comment>
<organism evidence="2 3">
    <name type="scientific">Saezia sanguinis</name>
    <dbReference type="NCBI Taxonomy" id="1965230"/>
    <lineage>
        <taxon>Bacteria</taxon>
        <taxon>Pseudomonadati</taxon>
        <taxon>Pseudomonadota</taxon>
        <taxon>Betaproteobacteria</taxon>
        <taxon>Burkholderiales</taxon>
        <taxon>Saeziaceae</taxon>
        <taxon>Saezia</taxon>
    </lineage>
</organism>
<keyword evidence="1" id="KW-1133">Transmembrane helix</keyword>
<feature type="transmembrane region" description="Helical" evidence="1">
    <location>
        <begin position="231"/>
        <end position="252"/>
    </location>
</feature>
<feature type="transmembrane region" description="Helical" evidence="1">
    <location>
        <begin position="358"/>
        <end position="379"/>
    </location>
</feature>
<evidence type="ECO:0000313" key="3">
    <source>
        <dbReference type="Proteomes" id="UP000286947"/>
    </source>
</evidence>
<feature type="transmembrane region" description="Helical" evidence="1">
    <location>
        <begin position="334"/>
        <end position="352"/>
    </location>
</feature>
<name>A0A433SA29_9BURK</name>
<sequence length="399" mass="45327">MNTNIQDHYQTEQTDQIPPIRDLIKLTGVAAFFYLFFAGVHIFLSGQGGGFFSVPGVGSGWVFIIFVILILILFLFCQFLPWMESYGLNRLSRAADWGWTLFVAFVSYILMFAVNYVLMYIPFFNPVYWVASAERSGSMTGAGLIGVVYPLLFLAVAYGVWWCSFSLMTKLRGSVANLYPSEDERRRASQVTKWSFVLFYSAGTALVVAIYTLALIVFIGMYSRNPIAPGMLFLIFFGGYVITLLVMAVLIYAFTDNCLPKNMQRVRPDKLFLSYALIFIILSLVGFAFNALSDLFKYLMPANDAVRWLLLAIFLVAVGWMCKKLLVDTIRIMWMRIFVVVLIFLMSLGVAISKARHVWDFFLILLLVSSITVFILFLISQAIKWGLRIVYGAPQDFEE</sequence>
<protein>
    <submittedName>
        <fullName evidence="2">Uncharacterized protein</fullName>
    </submittedName>
</protein>
<keyword evidence="1" id="KW-0812">Transmembrane</keyword>
<dbReference type="AlphaFoldDB" id="A0A433SA29"/>
<feature type="transmembrane region" description="Helical" evidence="1">
    <location>
        <begin position="272"/>
        <end position="293"/>
    </location>
</feature>
<evidence type="ECO:0000313" key="2">
    <source>
        <dbReference type="EMBL" id="RUS65598.1"/>
    </source>
</evidence>
<dbReference type="Proteomes" id="UP000286947">
    <property type="component" value="Unassembled WGS sequence"/>
</dbReference>
<keyword evidence="3" id="KW-1185">Reference proteome</keyword>
<feature type="transmembrane region" description="Helical" evidence="1">
    <location>
        <begin position="23"/>
        <end position="44"/>
    </location>
</feature>
<feature type="transmembrane region" description="Helical" evidence="1">
    <location>
        <begin position="305"/>
        <end position="322"/>
    </location>
</feature>
<accession>A0A433SA29</accession>
<keyword evidence="1" id="KW-0472">Membrane</keyword>
<feature type="transmembrane region" description="Helical" evidence="1">
    <location>
        <begin position="194"/>
        <end position="219"/>
    </location>
</feature>
<gene>
    <name evidence="2" type="ORF">CUZ56_02897</name>
</gene>
<evidence type="ECO:0000256" key="1">
    <source>
        <dbReference type="SAM" id="Phobius"/>
    </source>
</evidence>